<name>A0A8J2LJQ1_9HEXA</name>
<dbReference type="EMBL" id="CAJVCH010571162">
    <property type="protein sequence ID" value="CAG7836793.1"/>
    <property type="molecule type" value="Genomic_DNA"/>
</dbReference>
<evidence type="ECO:0000313" key="1">
    <source>
        <dbReference type="EMBL" id="CAG7836793.1"/>
    </source>
</evidence>
<gene>
    <name evidence="1" type="ORF">AFUS01_LOCUS45992</name>
</gene>
<reference evidence="1" key="1">
    <citation type="submission" date="2021-06" db="EMBL/GenBank/DDBJ databases">
        <authorList>
            <person name="Hodson N. C."/>
            <person name="Mongue J. A."/>
            <person name="Jaron S. K."/>
        </authorList>
    </citation>
    <scope>NUCLEOTIDE SEQUENCE</scope>
</reference>
<keyword evidence="2" id="KW-1185">Reference proteome</keyword>
<protein>
    <submittedName>
        <fullName evidence="1">Uncharacterized protein</fullName>
    </submittedName>
</protein>
<accession>A0A8J2LJQ1</accession>
<comment type="caution">
    <text evidence="1">The sequence shown here is derived from an EMBL/GenBank/DDBJ whole genome shotgun (WGS) entry which is preliminary data.</text>
</comment>
<proteinExistence type="predicted"/>
<sequence>MKSFLNTDKDEHAQEEIIEGLQNVQLDKLRFQVDTTGIHFLLDGQTHLQKLDCSSHFERSRLKARDFPKLMESLWRGLRQSRDTIRHAHAIGTVAFSSDDEDQNTLLTSNPCFNINLETFENSSGLTNLWLSKMENFPSNSRFFPESFTFSNSQCIPTSLVQLELWVGRVIPEELVKLTLRLQQMMNLCFLKLCSVVPYFISLECFKNILSVEHSFMQAFFYNGFLHEDFCPQQIIMNNRRANRRNWEVKISKGGCEFVCKEPIPRF</sequence>
<evidence type="ECO:0000313" key="2">
    <source>
        <dbReference type="Proteomes" id="UP000708208"/>
    </source>
</evidence>
<organism evidence="1 2">
    <name type="scientific">Allacma fusca</name>
    <dbReference type="NCBI Taxonomy" id="39272"/>
    <lineage>
        <taxon>Eukaryota</taxon>
        <taxon>Metazoa</taxon>
        <taxon>Ecdysozoa</taxon>
        <taxon>Arthropoda</taxon>
        <taxon>Hexapoda</taxon>
        <taxon>Collembola</taxon>
        <taxon>Symphypleona</taxon>
        <taxon>Sminthuridae</taxon>
        <taxon>Allacma</taxon>
    </lineage>
</organism>
<dbReference type="AlphaFoldDB" id="A0A8J2LJQ1"/>
<dbReference type="Proteomes" id="UP000708208">
    <property type="component" value="Unassembled WGS sequence"/>
</dbReference>